<name>A0A6S7HYJ1_PARCT</name>
<evidence type="ECO:0000313" key="1">
    <source>
        <dbReference type="EMBL" id="CAB3999292.1"/>
    </source>
</evidence>
<dbReference type="Proteomes" id="UP001152795">
    <property type="component" value="Unassembled WGS sequence"/>
</dbReference>
<protein>
    <submittedName>
        <fullName evidence="1">N-terminal asparagine amidohydrolase</fullName>
    </submittedName>
</protein>
<dbReference type="AlphaFoldDB" id="A0A6S7HYJ1"/>
<dbReference type="InterPro" id="IPR026750">
    <property type="entry name" value="NTAN1"/>
</dbReference>
<dbReference type="GO" id="GO:0006511">
    <property type="term" value="P:ubiquitin-dependent protein catabolic process"/>
    <property type="evidence" value="ECO:0007669"/>
    <property type="project" value="TreeGrafter"/>
</dbReference>
<dbReference type="GO" id="GO:0008418">
    <property type="term" value="F:protein-N-terminal asparagine amidohydrolase activity"/>
    <property type="evidence" value="ECO:0007669"/>
    <property type="project" value="InterPro"/>
</dbReference>
<proteinExistence type="predicted"/>
<dbReference type="PANTHER" id="PTHR12498:SF0">
    <property type="entry name" value="PROTEIN N-TERMINAL ASPARAGINE AMIDOHYDROLASE"/>
    <property type="match status" value="1"/>
</dbReference>
<dbReference type="OrthoDB" id="539995at2759"/>
<dbReference type="GO" id="GO:0005634">
    <property type="term" value="C:nucleus"/>
    <property type="evidence" value="ECO:0007669"/>
    <property type="project" value="TreeGrafter"/>
</dbReference>
<organism evidence="1 2">
    <name type="scientific">Paramuricea clavata</name>
    <name type="common">Red gorgonian</name>
    <name type="synonym">Violescent sea-whip</name>
    <dbReference type="NCBI Taxonomy" id="317549"/>
    <lineage>
        <taxon>Eukaryota</taxon>
        <taxon>Metazoa</taxon>
        <taxon>Cnidaria</taxon>
        <taxon>Anthozoa</taxon>
        <taxon>Octocorallia</taxon>
        <taxon>Malacalcyonacea</taxon>
        <taxon>Plexauridae</taxon>
        <taxon>Paramuricea</taxon>
    </lineage>
</organism>
<dbReference type="EMBL" id="CACRXK020003557">
    <property type="protein sequence ID" value="CAB3999292.1"/>
    <property type="molecule type" value="Genomic_DNA"/>
</dbReference>
<dbReference type="PANTHER" id="PTHR12498">
    <property type="entry name" value="N-TERMINAL ASPARAGINE AMIDOHYDROLASE"/>
    <property type="match status" value="1"/>
</dbReference>
<comment type="caution">
    <text evidence="1">The sequence shown here is derived from an EMBL/GenBank/DDBJ whole genome shotgun (WGS) entry which is preliminary data.</text>
</comment>
<evidence type="ECO:0000313" key="2">
    <source>
        <dbReference type="Proteomes" id="UP001152795"/>
    </source>
</evidence>
<dbReference type="Pfam" id="PF14736">
    <property type="entry name" value="N_Asn_amidohyd"/>
    <property type="match status" value="1"/>
</dbReference>
<gene>
    <name evidence="1" type="ORF">PACLA_8A085364</name>
</gene>
<accession>A0A6S7HYJ1</accession>
<sequence>MPLYVGKRVVGTEIRSSAGLLQNFPELEKRSREFAFQAQRTFQEKNILYIGQHEYGTVYPNDNFVDVVGSDSATTCQIVVLRHKGTGACSLAHFDGSGIPKALAAMVETLKEHAQNHGEHRIEMYIVGGFLDSRNISEDVFMQILRGAYKLAVDIDLLCACVCQLNDTMLNGKHVPSIYGIGVVVSSGEVVPVHQFNCQIPDEILRHVALYSEQKEVVQVYSSRTQEVTVKPFHVYYPSERARGIASLSDENILQVINIHCLVQYSTVQCIQKLINNS</sequence>
<keyword evidence="2" id="KW-1185">Reference proteome</keyword>
<reference evidence="1" key="1">
    <citation type="submission" date="2020-04" db="EMBL/GenBank/DDBJ databases">
        <authorList>
            <person name="Alioto T."/>
            <person name="Alioto T."/>
            <person name="Gomez Garrido J."/>
        </authorList>
    </citation>
    <scope>NUCLEOTIDE SEQUENCE</scope>
    <source>
        <strain evidence="1">A484AB</strain>
    </source>
</reference>